<dbReference type="GO" id="GO:0005886">
    <property type="term" value="C:plasma membrane"/>
    <property type="evidence" value="ECO:0007669"/>
    <property type="project" value="UniProtKB-SubCell"/>
</dbReference>
<evidence type="ECO:0000256" key="6">
    <source>
        <dbReference type="ARBA" id="ARBA00022989"/>
    </source>
</evidence>
<dbReference type="NCBIfam" id="TIGR00797">
    <property type="entry name" value="matE"/>
    <property type="match status" value="1"/>
</dbReference>
<comment type="subcellular location">
    <subcellularLocation>
        <location evidence="1">Cell membrane</location>
        <topology evidence="1">Multi-pass membrane protein</topology>
    </subcellularLocation>
</comment>
<feature type="transmembrane region" description="Helical" evidence="10">
    <location>
        <begin position="275"/>
        <end position="299"/>
    </location>
</feature>
<dbReference type="Pfam" id="PF01554">
    <property type="entry name" value="MatE"/>
    <property type="match status" value="2"/>
</dbReference>
<dbReference type="CDD" id="cd13131">
    <property type="entry name" value="MATE_NorM_like"/>
    <property type="match status" value="1"/>
</dbReference>
<dbReference type="GO" id="GO:0042910">
    <property type="term" value="F:xenobiotic transmembrane transporter activity"/>
    <property type="evidence" value="ECO:0007669"/>
    <property type="project" value="InterPro"/>
</dbReference>
<evidence type="ECO:0000313" key="11">
    <source>
        <dbReference type="EMBL" id="CUS42695.1"/>
    </source>
</evidence>
<keyword evidence="3" id="KW-0050">Antiport</keyword>
<keyword evidence="8 10" id="KW-0472">Membrane</keyword>
<feature type="transmembrane region" description="Helical" evidence="10">
    <location>
        <begin position="44"/>
        <end position="66"/>
    </location>
</feature>
<keyword evidence="2" id="KW-0813">Transport</keyword>
<keyword evidence="7" id="KW-0406">Ion transport</keyword>
<feature type="transmembrane region" description="Helical" evidence="10">
    <location>
        <begin position="237"/>
        <end position="263"/>
    </location>
</feature>
<evidence type="ECO:0000256" key="10">
    <source>
        <dbReference type="SAM" id="Phobius"/>
    </source>
</evidence>
<dbReference type="GO" id="GO:0015297">
    <property type="term" value="F:antiporter activity"/>
    <property type="evidence" value="ECO:0007669"/>
    <property type="project" value="UniProtKB-KW"/>
</dbReference>
<sequence>MTFKAQEVKAIIRLTLPILATQLAQIGMGTIDTIMSGYVSTRDLAGVAIGTAIWMPIWMLLAGILVALSPMTAQMNAARQRDAMPRLLAAAIYLGLVAGALAGIIVAAIAYSLPSIIEDTATAIIARDYLYFIALGMPPSGIYLAYRFYAEAVNHAVFPMRIMLVALLLNIPLNYIFVYGALGMPEMGGPGCGVGSLLVILFLMVANAWDTRQRRITKEFPLWEHVRHPNMEYVKDLFRIGMPIGIAIFFEVSLFTVIALLITDLGPTVVAGHQVALNISSLTFMIPLSAGMALTVRVGHHLGSKDIIAARTTAWLGVKLNFGLALFNATIIVLGASYIAGLYSPDPLVVAVASSLMIYAAIFQISDAAQIAAAGALRGYRDTVAVMIITFVAYWLIGLTSGYWLAYAESTQLGAKGFWMGLVIGLSCAAIALCWRLYLISQRPEVISTEEKALNN</sequence>
<feature type="transmembrane region" description="Helical" evidence="10">
    <location>
        <begin position="320"/>
        <end position="344"/>
    </location>
</feature>
<feature type="transmembrane region" description="Helical" evidence="10">
    <location>
        <begin position="129"/>
        <end position="150"/>
    </location>
</feature>
<dbReference type="AlphaFoldDB" id="A0A160TDP3"/>
<gene>
    <name evidence="11" type="ORF">MGWOODY_Tha2668</name>
</gene>
<evidence type="ECO:0000256" key="7">
    <source>
        <dbReference type="ARBA" id="ARBA00023065"/>
    </source>
</evidence>
<keyword evidence="4" id="KW-1003">Cell membrane</keyword>
<keyword evidence="6 10" id="KW-1133">Transmembrane helix</keyword>
<name>A0A160TDP3_9ZZZZ</name>
<feature type="transmembrane region" description="Helical" evidence="10">
    <location>
        <begin position="87"/>
        <end position="109"/>
    </location>
</feature>
<dbReference type="PANTHER" id="PTHR43298">
    <property type="entry name" value="MULTIDRUG RESISTANCE PROTEIN NORM-RELATED"/>
    <property type="match status" value="1"/>
</dbReference>
<proteinExistence type="predicted"/>
<dbReference type="InterPro" id="IPR002528">
    <property type="entry name" value="MATE_fam"/>
</dbReference>
<dbReference type="InterPro" id="IPR050222">
    <property type="entry name" value="MATE_MdtK"/>
</dbReference>
<feature type="transmembrane region" description="Helical" evidence="10">
    <location>
        <begin position="188"/>
        <end position="209"/>
    </location>
</feature>
<keyword evidence="5 10" id="KW-0812">Transmembrane</keyword>
<dbReference type="InterPro" id="IPR048279">
    <property type="entry name" value="MdtK-like"/>
</dbReference>
<feature type="transmembrane region" description="Helical" evidence="10">
    <location>
        <begin position="162"/>
        <end position="182"/>
    </location>
</feature>
<feature type="transmembrane region" description="Helical" evidence="10">
    <location>
        <begin position="384"/>
        <end position="406"/>
    </location>
</feature>
<accession>A0A160TDP3</accession>
<feature type="transmembrane region" description="Helical" evidence="10">
    <location>
        <begin position="418"/>
        <end position="439"/>
    </location>
</feature>
<organism evidence="11">
    <name type="scientific">hydrothermal vent metagenome</name>
    <dbReference type="NCBI Taxonomy" id="652676"/>
    <lineage>
        <taxon>unclassified sequences</taxon>
        <taxon>metagenomes</taxon>
        <taxon>ecological metagenomes</taxon>
    </lineage>
</organism>
<evidence type="ECO:0000256" key="9">
    <source>
        <dbReference type="ARBA" id="ARBA00031636"/>
    </source>
</evidence>
<evidence type="ECO:0000256" key="8">
    <source>
        <dbReference type="ARBA" id="ARBA00023136"/>
    </source>
</evidence>
<reference evidence="11" key="1">
    <citation type="submission" date="2015-10" db="EMBL/GenBank/DDBJ databases">
        <authorList>
            <person name="Gilbert D.G."/>
        </authorList>
    </citation>
    <scope>NUCLEOTIDE SEQUENCE</scope>
</reference>
<evidence type="ECO:0000256" key="4">
    <source>
        <dbReference type="ARBA" id="ARBA00022475"/>
    </source>
</evidence>
<protein>
    <recommendedName>
        <fullName evidence="9">Multidrug-efflux transporter</fullName>
    </recommendedName>
</protein>
<evidence type="ECO:0000256" key="1">
    <source>
        <dbReference type="ARBA" id="ARBA00004651"/>
    </source>
</evidence>
<dbReference type="GO" id="GO:0006811">
    <property type="term" value="P:monoatomic ion transport"/>
    <property type="evidence" value="ECO:0007669"/>
    <property type="project" value="UniProtKB-KW"/>
</dbReference>
<evidence type="ECO:0000256" key="5">
    <source>
        <dbReference type="ARBA" id="ARBA00022692"/>
    </source>
</evidence>
<evidence type="ECO:0000256" key="3">
    <source>
        <dbReference type="ARBA" id="ARBA00022449"/>
    </source>
</evidence>
<dbReference type="PIRSF" id="PIRSF006603">
    <property type="entry name" value="DinF"/>
    <property type="match status" value="1"/>
</dbReference>
<dbReference type="PANTHER" id="PTHR43298:SF2">
    <property type="entry name" value="FMN_FAD EXPORTER YEEO-RELATED"/>
    <property type="match status" value="1"/>
</dbReference>
<evidence type="ECO:0000256" key="2">
    <source>
        <dbReference type="ARBA" id="ARBA00022448"/>
    </source>
</evidence>
<dbReference type="EMBL" id="CZQC01000069">
    <property type="protein sequence ID" value="CUS42695.1"/>
    <property type="molecule type" value="Genomic_DNA"/>
</dbReference>